<gene>
    <name evidence="6" type="ORF">Aru02nite_16400</name>
</gene>
<protein>
    <submittedName>
        <fullName evidence="6">AraC family transcriptional regulator</fullName>
    </submittedName>
</protein>
<sequence length="261" mass="28248">MEGWARYLTPGPAHRRLGLVCLGAGAQRGTGPPCRDRVLSCHAAVLLAAGRGELVQDARHALVAPVVFWLRPGVRHSYRPDAGGWSEYWLLFEGPAAGAYEELGWLPAEPVTPLPDPAPVRRAFGRLAEAVRADEPDVPAAAAVHDLLVTVRRSTGATRSPVLAALRRDATRRWPVAEHARRLGLSETALRRAVRAAAGTGPGEYLLGVRLTLAKELLAGTDRTVAAVARHVGYDDPGYFTRLFTRRVGVAPSAFREQQQR</sequence>
<dbReference type="EMBL" id="BOMB01000009">
    <property type="protein sequence ID" value="GID10751.1"/>
    <property type="molecule type" value="Genomic_DNA"/>
</dbReference>
<dbReference type="PRINTS" id="PR00032">
    <property type="entry name" value="HTHARAC"/>
</dbReference>
<dbReference type="PANTHER" id="PTHR46796">
    <property type="entry name" value="HTH-TYPE TRANSCRIPTIONAL ACTIVATOR RHAS-RELATED"/>
    <property type="match status" value="1"/>
</dbReference>
<dbReference type="Pfam" id="PF02311">
    <property type="entry name" value="AraC_binding"/>
    <property type="match status" value="1"/>
</dbReference>
<keyword evidence="7" id="KW-1185">Reference proteome</keyword>
<dbReference type="InterPro" id="IPR020449">
    <property type="entry name" value="Tscrpt_reg_AraC-type_HTH"/>
</dbReference>
<dbReference type="PANTHER" id="PTHR46796:SF7">
    <property type="entry name" value="ARAC FAMILY TRANSCRIPTIONAL REGULATOR"/>
    <property type="match status" value="1"/>
</dbReference>
<reference evidence="6" key="1">
    <citation type="submission" date="2021-01" db="EMBL/GenBank/DDBJ databases">
        <title>Whole genome shotgun sequence of Actinocatenispora rupis NBRC 107355.</title>
        <authorList>
            <person name="Komaki H."/>
            <person name="Tamura T."/>
        </authorList>
    </citation>
    <scope>NUCLEOTIDE SEQUENCE</scope>
    <source>
        <strain evidence="6">NBRC 107355</strain>
    </source>
</reference>
<evidence type="ECO:0000256" key="2">
    <source>
        <dbReference type="ARBA" id="ARBA00023125"/>
    </source>
</evidence>
<dbReference type="SMART" id="SM00342">
    <property type="entry name" value="HTH_ARAC"/>
    <property type="match status" value="1"/>
</dbReference>
<dbReference type="Gene3D" id="1.10.10.60">
    <property type="entry name" value="Homeodomain-like"/>
    <property type="match status" value="1"/>
</dbReference>
<dbReference type="InterPro" id="IPR037923">
    <property type="entry name" value="HTH-like"/>
</dbReference>
<organism evidence="6 7">
    <name type="scientific">Actinocatenispora rupis</name>
    <dbReference type="NCBI Taxonomy" id="519421"/>
    <lineage>
        <taxon>Bacteria</taxon>
        <taxon>Bacillati</taxon>
        <taxon>Actinomycetota</taxon>
        <taxon>Actinomycetes</taxon>
        <taxon>Micromonosporales</taxon>
        <taxon>Micromonosporaceae</taxon>
        <taxon>Actinocatenispora</taxon>
    </lineage>
</organism>
<evidence type="ECO:0000259" key="5">
    <source>
        <dbReference type="PROSITE" id="PS01124"/>
    </source>
</evidence>
<dbReference type="PROSITE" id="PS00041">
    <property type="entry name" value="HTH_ARAC_FAMILY_1"/>
    <property type="match status" value="1"/>
</dbReference>
<keyword evidence="4" id="KW-0804">Transcription</keyword>
<evidence type="ECO:0000313" key="7">
    <source>
        <dbReference type="Proteomes" id="UP000612808"/>
    </source>
</evidence>
<keyword evidence="3" id="KW-0010">Activator</keyword>
<dbReference type="InterPro" id="IPR050204">
    <property type="entry name" value="AraC_XylS_family_regulators"/>
</dbReference>
<name>A0A8J3IVK0_9ACTN</name>
<dbReference type="Pfam" id="PF12833">
    <property type="entry name" value="HTH_18"/>
    <property type="match status" value="1"/>
</dbReference>
<proteinExistence type="predicted"/>
<dbReference type="InterPro" id="IPR003313">
    <property type="entry name" value="AraC-bd"/>
</dbReference>
<dbReference type="RefSeq" id="WP_203656229.1">
    <property type="nucleotide sequence ID" value="NZ_BAAAZM010000041.1"/>
</dbReference>
<accession>A0A8J3IVK0</accession>
<keyword evidence="1" id="KW-0805">Transcription regulation</keyword>
<dbReference type="GO" id="GO:0043565">
    <property type="term" value="F:sequence-specific DNA binding"/>
    <property type="evidence" value="ECO:0007669"/>
    <property type="project" value="InterPro"/>
</dbReference>
<evidence type="ECO:0000256" key="1">
    <source>
        <dbReference type="ARBA" id="ARBA00023015"/>
    </source>
</evidence>
<dbReference type="PROSITE" id="PS01124">
    <property type="entry name" value="HTH_ARAC_FAMILY_2"/>
    <property type="match status" value="1"/>
</dbReference>
<dbReference type="GO" id="GO:0003700">
    <property type="term" value="F:DNA-binding transcription factor activity"/>
    <property type="evidence" value="ECO:0007669"/>
    <property type="project" value="InterPro"/>
</dbReference>
<dbReference type="SUPFAM" id="SSF51215">
    <property type="entry name" value="Regulatory protein AraC"/>
    <property type="match status" value="1"/>
</dbReference>
<feature type="domain" description="HTH araC/xylS-type" evidence="5">
    <location>
        <begin position="160"/>
        <end position="258"/>
    </location>
</feature>
<keyword evidence="2" id="KW-0238">DNA-binding</keyword>
<dbReference type="InterPro" id="IPR018062">
    <property type="entry name" value="HTH_AraC-typ_CS"/>
</dbReference>
<evidence type="ECO:0000313" key="6">
    <source>
        <dbReference type="EMBL" id="GID10751.1"/>
    </source>
</evidence>
<evidence type="ECO:0000256" key="4">
    <source>
        <dbReference type="ARBA" id="ARBA00023163"/>
    </source>
</evidence>
<dbReference type="InterPro" id="IPR009057">
    <property type="entry name" value="Homeodomain-like_sf"/>
</dbReference>
<dbReference type="InterPro" id="IPR018060">
    <property type="entry name" value="HTH_AraC"/>
</dbReference>
<dbReference type="AlphaFoldDB" id="A0A8J3IVK0"/>
<evidence type="ECO:0000256" key="3">
    <source>
        <dbReference type="ARBA" id="ARBA00023159"/>
    </source>
</evidence>
<dbReference type="Proteomes" id="UP000612808">
    <property type="component" value="Unassembled WGS sequence"/>
</dbReference>
<comment type="caution">
    <text evidence="6">The sequence shown here is derived from an EMBL/GenBank/DDBJ whole genome shotgun (WGS) entry which is preliminary data.</text>
</comment>
<dbReference type="SUPFAM" id="SSF46689">
    <property type="entry name" value="Homeodomain-like"/>
    <property type="match status" value="1"/>
</dbReference>